<dbReference type="EMBL" id="STGW01000009">
    <property type="protein sequence ID" value="THV10771.1"/>
    <property type="molecule type" value="Genomic_DNA"/>
</dbReference>
<reference evidence="1 2" key="1">
    <citation type="journal article" date="2009" name="Int. J. Syst. Evol. Microbiol.">
        <title>Nocardioides caeni sp. nov., isolated from wastewater.</title>
        <authorList>
            <person name="Yoon J.H."/>
            <person name="Kang S.J."/>
            <person name="Park S."/>
            <person name="Kim W."/>
            <person name="Oh T.K."/>
        </authorList>
    </citation>
    <scope>NUCLEOTIDE SEQUENCE [LARGE SCALE GENOMIC DNA]</scope>
    <source>
        <strain evidence="1 2">DSM 23134</strain>
    </source>
</reference>
<dbReference type="Proteomes" id="UP000307087">
    <property type="component" value="Unassembled WGS sequence"/>
</dbReference>
<protein>
    <recommendedName>
        <fullName evidence="3">Carotenoid 1,2-hydratase</fullName>
    </recommendedName>
</protein>
<accession>A0A4S8N599</accession>
<evidence type="ECO:0000313" key="1">
    <source>
        <dbReference type="EMBL" id="THV10771.1"/>
    </source>
</evidence>
<keyword evidence="2" id="KW-1185">Reference proteome</keyword>
<comment type="caution">
    <text evidence="1">The sequence shown here is derived from an EMBL/GenBank/DDBJ whole genome shotgun (WGS) entry which is preliminary data.</text>
</comment>
<evidence type="ECO:0008006" key="3">
    <source>
        <dbReference type="Google" id="ProtNLM"/>
    </source>
</evidence>
<evidence type="ECO:0000313" key="2">
    <source>
        <dbReference type="Proteomes" id="UP000307087"/>
    </source>
</evidence>
<dbReference type="AlphaFoldDB" id="A0A4S8N599"/>
<dbReference type="SUPFAM" id="SSF159245">
    <property type="entry name" value="AttH-like"/>
    <property type="match status" value="1"/>
</dbReference>
<sequence length="400" mass="43785">MSAWVAGEVGRHGEYVGIGPLDEYPIHQLPQPLAWGGSSDRHFYDRSYFNCHDRSGDLMLITGLGFYPNLGTKDAYVLLHRRGAAGGGADTQTAVHLSDAADPRGGDRMEQRVGNYRVEVVEPLREVRIVLEETEGIALDLRWRGLHPVIQELPHVMRQGAGTTLNAQRFAQVGSWEGLIAVDGEEIAVTPDLWTGSRDRSWGIRPQGEALPAGRPAEPSFDGMWWLYVPIGFDDFCLCLIIQETPDGYRTVNDCTRVWKDGRVEQMGWPQVEIRYDPGTRVPTGATIACTTPDGKPLTFEVTSHLPTPIHVGGGYGGDSDWTHGTWKGEGFTERVTYDMTDPAVAGRVMFGVIDHVGSATVHGPGAGVPDGSEGWGLFEHGALGRHDPSGFKDWFDLAP</sequence>
<proteinExistence type="predicted"/>
<organism evidence="1 2">
    <name type="scientific">Nocardioides caeni</name>
    <dbReference type="NCBI Taxonomy" id="574700"/>
    <lineage>
        <taxon>Bacteria</taxon>
        <taxon>Bacillati</taxon>
        <taxon>Actinomycetota</taxon>
        <taxon>Actinomycetes</taxon>
        <taxon>Propionibacteriales</taxon>
        <taxon>Nocardioidaceae</taxon>
        <taxon>Nocardioides</taxon>
    </lineage>
</organism>
<gene>
    <name evidence="1" type="ORF">E9934_13625</name>
</gene>
<name>A0A4S8N599_9ACTN</name>
<dbReference type="OrthoDB" id="333076at2"/>
<dbReference type="RefSeq" id="WP_136563447.1">
    <property type="nucleotide sequence ID" value="NZ_BAABLS010000004.1"/>
</dbReference>